<dbReference type="Gene3D" id="3.30.240.20">
    <property type="entry name" value="bsu07140 like domains"/>
    <property type="match status" value="1"/>
</dbReference>
<evidence type="ECO:0000313" key="10">
    <source>
        <dbReference type="Proteomes" id="UP000243589"/>
    </source>
</evidence>
<evidence type="ECO:0000313" key="9">
    <source>
        <dbReference type="EMBL" id="KXZ57447.1"/>
    </source>
</evidence>
<feature type="domain" description="YetF C-terminal" evidence="8">
    <location>
        <begin position="110"/>
        <end position="168"/>
    </location>
</feature>
<proteinExistence type="inferred from homology"/>
<dbReference type="PANTHER" id="PTHR34582">
    <property type="entry name" value="UPF0702 TRANSMEMBRANE PROTEIN YCAP"/>
    <property type="match status" value="1"/>
</dbReference>
<protein>
    <recommendedName>
        <fullName evidence="8">YetF C-terminal domain-containing protein</fullName>
    </recommendedName>
</protein>
<comment type="subcellular location">
    <subcellularLocation>
        <location evidence="1">Cell membrane</location>
        <topology evidence="1">Multi-pass membrane protein</topology>
    </subcellularLocation>
</comment>
<evidence type="ECO:0000256" key="5">
    <source>
        <dbReference type="ARBA" id="ARBA00022989"/>
    </source>
</evidence>
<dbReference type="PATRIC" id="fig|479117.4.peg.1953"/>
<keyword evidence="3" id="KW-1003">Cell membrane</keyword>
<evidence type="ECO:0000256" key="7">
    <source>
        <dbReference type="SAM" id="Phobius"/>
    </source>
</evidence>
<organism evidence="9 10">
    <name type="scientific">Brevibacterium ravenspurgense</name>
    <dbReference type="NCBI Taxonomy" id="479117"/>
    <lineage>
        <taxon>Bacteria</taxon>
        <taxon>Bacillati</taxon>
        <taxon>Actinomycetota</taxon>
        <taxon>Actinomycetes</taxon>
        <taxon>Micrococcales</taxon>
        <taxon>Brevibacteriaceae</taxon>
        <taxon>Brevibacterium</taxon>
    </lineage>
</organism>
<gene>
    <name evidence="9" type="ORF">Bravens_01969</name>
</gene>
<dbReference type="GO" id="GO:0005886">
    <property type="term" value="C:plasma membrane"/>
    <property type="evidence" value="ECO:0007669"/>
    <property type="project" value="UniProtKB-SubCell"/>
</dbReference>
<feature type="transmembrane region" description="Helical" evidence="7">
    <location>
        <begin position="20"/>
        <end position="40"/>
    </location>
</feature>
<comment type="caution">
    <text evidence="9">The sequence shown here is derived from an EMBL/GenBank/DDBJ whole genome shotgun (WGS) entry which is preliminary data.</text>
</comment>
<keyword evidence="5 7" id="KW-1133">Transmembrane helix</keyword>
<evidence type="ECO:0000256" key="1">
    <source>
        <dbReference type="ARBA" id="ARBA00004651"/>
    </source>
</evidence>
<evidence type="ECO:0000256" key="2">
    <source>
        <dbReference type="ARBA" id="ARBA00006448"/>
    </source>
</evidence>
<dbReference type="PANTHER" id="PTHR34582:SF6">
    <property type="entry name" value="UPF0702 TRANSMEMBRANE PROTEIN YCAP"/>
    <property type="match status" value="1"/>
</dbReference>
<accession>A0A150H5P6</accession>
<comment type="similarity">
    <text evidence="2">Belongs to the UPF0702 family.</text>
</comment>
<dbReference type="EMBL" id="LQQC01000012">
    <property type="protein sequence ID" value="KXZ57447.1"/>
    <property type="molecule type" value="Genomic_DNA"/>
</dbReference>
<feature type="transmembrane region" description="Helical" evidence="7">
    <location>
        <begin position="52"/>
        <end position="71"/>
    </location>
</feature>
<dbReference type="RefSeq" id="WP_061944642.1">
    <property type="nucleotide sequence ID" value="NZ_LPXW01000038.1"/>
</dbReference>
<dbReference type="Proteomes" id="UP000243589">
    <property type="component" value="Unassembled WGS sequence"/>
</dbReference>
<dbReference type="InterPro" id="IPR023090">
    <property type="entry name" value="UPF0702_alpha/beta_dom_sf"/>
</dbReference>
<sequence>MTPPVGWWSQTAANLGIELWRIPFIIGAAIGIYFILALLVRLYGARSLSSLYMTDTIAVIMLGSVAGRVILGNKPTLATGVIALVCILTLASFMRFINRRFGAQSRTAPHPIVVMANGEVLEDQLKRAHLARVDLYAALRQNGVFQPEKVRGVIFEQTGQFTVIKTDEPVDPELLRGVSGAEEILGHKPGDLTE</sequence>
<feature type="transmembrane region" description="Helical" evidence="7">
    <location>
        <begin position="77"/>
        <end position="97"/>
    </location>
</feature>
<keyword evidence="6 7" id="KW-0472">Membrane</keyword>
<keyword evidence="4 7" id="KW-0812">Transmembrane</keyword>
<reference evidence="9 10" key="1">
    <citation type="submission" date="2016-01" db="EMBL/GenBank/DDBJ databases">
        <title>Use of Whole Genome Sequencing to ascertain that Brevibacterium massiliense (Roux, Raoult 2009) is a later heterotypic synonym of Brevibacterium ravenspurgense (Mages 2008).</title>
        <authorList>
            <person name="Bernier A.-M."/>
            <person name="Burdz T."/>
            <person name="Huynh C."/>
            <person name="Pachecho A.L."/>
            <person name="Wiebe D."/>
            <person name="Bonner C."/>
            <person name="Bernard K."/>
        </authorList>
    </citation>
    <scope>NUCLEOTIDE SEQUENCE [LARGE SCALE GENOMIC DNA]</scope>
    <source>
        <strain evidence="9 10">CCUG56047</strain>
    </source>
</reference>
<evidence type="ECO:0000256" key="3">
    <source>
        <dbReference type="ARBA" id="ARBA00022475"/>
    </source>
</evidence>
<evidence type="ECO:0000256" key="4">
    <source>
        <dbReference type="ARBA" id="ARBA00022692"/>
    </source>
</evidence>
<name>A0A150H5P6_9MICO</name>
<evidence type="ECO:0000256" key="6">
    <source>
        <dbReference type="ARBA" id="ARBA00023136"/>
    </source>
</evidence>
<keyword evidence="10" id="KW-1185">Reference proteome</keyword>
<dbReference type="Pfam" id="PF04239">
    <property type="entry name" value="DUF421"/>
    <property type="match status" value="1"/>
</dbReference>
<dbReference type="AlphaFoldDB" id="A0A150H5P6"/>
<evidence type="ECO:0000259" key="8">
    <source>
        <dbReference type="Pfam" id="PF04239"/>
    </source>
</evidence>
<dbReference type="InterPro" id="IPR007353">
    <property type="entry name" value="DUF421"/>
</dbReference>